<keyword evidence="1" id="KW-0472">Membrane</keyword>
<organism evidence="2 3">
    <name type="scientific">Amphibalanus amphitrite</name>
    <name type="common">Striped barnacle</name>
    <name type="synonym">Balanus amphitrite</name>
    <dbReference type="NCBI Taxonomy" id="1232801"/>
    <lineage>
        <taxon>Eukaryota</taxon>
        <taxon>Metazoa</taxon>
        <taxon>Ecdysozoa</taxon>
        <taxon>Arthropoda</taxon>
        <taxon>Crustacea</taxon>
        <taxon>Multicrustacea</taxon>
        <taxon>Cirripedia</taxon>
        <taxon>Thoracica</taxon>
        <taxon>Thoracicalcarea</taxon>
        <taxon>Balanomorpha</taxon>
        <taxon>Balanoidea</taxon>
        <taxon>Balanidae</taxon>
        <taxon>Amphibalaninae</taxon>
        <taxon>Amphibalanus</taxon>
    </lineage>
</organism>
<dbReference type="Proteomes" id="UP000440578">
    <property type="component" value="Unassembled WGS sequence"/>
</dbReference>
<gene>
    <name evidence="2" type="ORF">FJT64_016999</name>
</gene>
<keyword evidence="1" id="KW-1133">Transmembrane helix</keyword>
<keyword evidence="3" id="KW-1185">Reference proteome</keyword>
<reference evidence="2 3" key="1">
    <citation type="submission" date="2019-07" db="EMBL/GenBank/DDBJ databases">
        <title>Draft genome assembly of a fouling barnacle, Amphibalanus amphitrite (Darwin, 1854): The first reference genome for Thecostraca.</title>
        <authorList>
            <person name="Kim W."/>
        </authorList>
    </citation>
    <scope>NUCLEOTIDE SEQUENCE [LARGE SCALE GENOMIC DNA]</scope>
    <source>
        <strain evidence="2">SNU_AA5</strain>
        <tissue evidence="2">Soma without cirri and trophi</tissue>
    </source>
</reference>
<sequence length="68" mass="7534">MDKVYNFYKEEELRMCTQKQRLETMKTTDGIVMEVCGSSMCNSAVLASMSLVLTVLPLLSALVAGRVV</sequence>
<evidence type="ECO:0000313" key="2">
    <source>
        <dbReference type="EMBL" id="KAF0312270.1"/>
    </source>
</evidence>
<dbReference type="AlphaFoldDB" id="A0A6A4X7X7"/>
<proteinExistence type="predicted"/>
<evidence type="ECO:0000256" key="1">
    <source>
        <dbReference type="SAM" id="Phobius"/>
    </source>
</evidence>
<name>A0A6A4X7X7_AMPAM</name>
<accession>A0A6A4X7X7</accession>
<feature type="transmembrane region" description="Helical" evidence="1">
    <location>
        <begin position="43"/>
        <end position="64"/>
    </location>
</feature>
<dbReference type="EMBL" id="VIIS01000183">
    <property type="protein sequence ID" value="KAF0312270.1"/>
    <property type="molecule type" value="Genomic_DNA"/>
</dbReference>
<keyword evidence="1" id="KW-0812">Transmembrane</keyword>
<evidence type="ECO:0000313" key="3">
    <source>
        <dbReference type="Proteomes" id="UP000440578"/>
    </source>
</evidence>
<comment type="caution">
    <text evidence="2">The sequence shown here is derived from an EMBL/GenBank/DDBJ whole genome shotgun (WGS) entry which is preliminary data.</text>
</comment>
<protein>
    <submittedName>
        <fullName evidence="2">Uncharacterized protein</fullName>
    </submittedName>
</protein>